<sequence length="83" mass="8934">MVKEIRIGKKSKGSYVSAVLYAFNHGKNPVIVAGLGGQVPKTFDVAEIIGNMLDKVDSVDTEVFEKDNLQGVRITLAKEGQNG</sequence>
<dbReference type="InterPro" id="IPR002775">
    <property type="entry name" value="DNA/RNA-bd_Alba-like"/>
</dbReference>
<organism evidence="2 3">
    <name type="scientific">candidate division MSBL1 archaeon SCGC-AAA259E22</name>
    <dbReference type="NCBI Taxonomy" id="1698265"/>
    <lineage>
        <taxon>Archaea</taxon>
        <taxon>Methanobacteriati</taxon>
        <taxon>Methanobacteriota</taxon>
        <taxon>candidate division MSBL1</taxon>
    </lineage>
</organism>
<dbReference type="Gene3D" id="3.30.110.20">
    <property type="entry name" value="Alba-like domain"/>
    <property type="match status" value="1"/>
</dbReference>
<dbReference type="InterPro" id="IPR036882">
    <property type="entry name" value="Alba-like_dom_sf"/>
</dbReference>
<evidence type="ECO:0000259" key="1">
    <source>
        <dbReference type="Pfam" id="PF01918"/>
    </source>
</evidence>
<feature type="domain" description="DNA/RNA-binding protein Alba-like" evidence="1">
    <location>
        <begin position="3"/>
        <end position="53"/>
    </location>
</feature>
<reference evidence="2 3" key="1">
    <citation type="journal article" date="2016" name="Sci. Rep.">
        <title>Metabolic traits of an uncultured archaeal lineage -MSBL1- from brine pools of the Red Sea.</title>
        <authorList>
            <person name="Mwirichia R."/>
            <person name="Alam I."/>
            <person name="Rashid M."/>
            <person name="Vinu M."/>
            <person name="Ba-Alawi W."/>
            <person name="Anthony Kamau A."/>
            <person name="Kamanda Ngugi D."/>
            <person name="Goker M."/>
            <person name="Klenk H.P."/>
            <person name="Bajic V."/>
            <person name="Stingl U."/>
        </authorList>
    </citation>
    <scope>NUCLEOTIDE SEQUENCE [LARGE SCALE GENOMIC DNA]</scope>
    <source>
        <strain evidence="2">SCGC-AAA259E22</strain>
    </source>
</reference>
<dbReference type="Proteomes" id="UP000070657">
    <property type="component" value="Unassembled WGS sequence"/>
</dbReference>
<comment type="caution">
    <text evidence="2">The sequence shown here is derived from an EMBL/GenBank/DDBJ whole genome shotgun (WGS) entry which is preliminary data.</text>
</comment>
<proteinExistence type="predicted"/>
<dbReference type="SUPFAM" id="SSF82704">
    <property type="entry name" value="AlbA-like"/>
    <property type="match status" value="1"/>
</dbReference>
<protein>
    <recommendedName>
        <fullName evidence="1">DNA/RNA-binding protein Alba-like domain-containing protein</fullName>
    </recommendedName>
</protein>
<evidence type="ECO:0000313" key="2">
    <source>
        <dbReference type="EMBL" id="KXA93911.1"/>
    </source>
</evidence>
<dbReference type="EMBL" id="LHXP01000003">
    <property type="protein sequence ID" value="KXA93911.1"/>
    <property type="molecule type" value="Genomic_DNA"/>
</dbReference>
<evidence type="ECO:0000313" key="3">
    <source>
        <dbReference type="Proteomes" id="UP000070657"/>
    </source>
</evidence>
<keyword evidence="3" id="KW-1185">Reference proteome</keyword>
<dbReference type="Pfam" id="PF01918">
    <property type="entry name" value="Alba"/>
    <property type="match status" value="1"/>
</dbReference>
<gene>
    <name evidence="2" type="ORF">AKJ66_00440</name>
</gene>
<dbReference type="GO" id="GO:0003676">
    <property type="term" value="F:nucleic acid binding"/>
    <property type="evidence" value="ECO:0007669"/>
    <property type="project" value="InterPro"/>
</dbReference>
<dbReference type="AlphaFoldDB" id="A0A133UI45"/>
<accession>A0A133UI45</accession>
<name>A0A133UI45_9EURY</name>